<dbReference type="PANTHER" id="PTHR18952:SF270">
    <property type="entry name" value="CARBONIC ANHYDRASE"/>
    <property type="match status" value="1"/>
</dbReference>
<evidence type="ECO:0000313" key="5">
    <source>
        <dbReference type="Proteomes" id="UP001516400"/>
    </source>
</evidence>
<dbReference type="SUPFAM" id="SSF51069">
    <property type="entry name" value="Carbonic anhydrase"/>
    <property type="match status" value="1"/>
</dbReference>
<dbReference type="PROSITE" id="PS51144">
    <property type="entry name" value="ALPHA_CA_2"/>
    <property type="match status" value="1"/>
</dbReference>
<feature type="region of interest" description="Disordered" evidence="2">
    <location>
        <begin position="1"/>
        <end position="26"/>
    </location>
</feature>
<dbReference type="Proteomes" id="UP001516400">
    <property type="component" value="Unassembled WGS sequence"/>
</dbReference>
<evidence type="ECO:0000259" key="3">
    <source>
        <dbReference type="PROSITE" id="PS51144"/>
    </source>
</evidence>
<keyword evidence="5" id="KW-1185">Reference proteome</keyword>
<comment type="caution">
    <text evidence="4">The sequence shown here is derived from an EMBL/GenBank/DDBJ whole genome shotgun (WGS) entry which is preliminary data.</text>
</comment>
<dbReference type="InterPro" id="IPR036398">
    <property type="entry name" value="CA_dom_sf"/>
</dbReference>
<feature type="domain" description="Alpha-carbonic anhydrase" evidence="3">
    <location>
        <begin position="1"/>
        <end position="247"/>
    </location>
</feature>
<organism evidence="4 5">
    <name type="scientific">Cryptolaemus montrouzieri</name>
    <dbReference type="NCBI Taxonomy" id="559131"/>
    <lineage>
        <taxon>Eukaryota</taxon>
        <taxon>Metazoa</taxon>
        <taxon>Ecdysozoa</taxon>
        <taxon>Arthropoda</taxon>
        <taxon>Hexapoda</taxon>
        <taxon>Insecta</taxon>
        <taxon>Pterygota</taxon>
        <taxon>Neoptera</taxon>
        <taxon>Endopterygota</taxon>
        <taxon>Coleoptera</taxon>
        <taxon>Polyphaga</taxon>
        <taxon>Cucujiformia</taxon>
        <taxon>Coccinelloidea</taxon>
        <taxon>Coccinellidae</taxon>
        <taxon>Scymninae</taxon>
        <taxon>Scymnini</taxon>
        <taxon>Cryptolaemus</taxon>
    </lineage>
</organism>
<dbReference type="Gene3D" id="3.10.200.10">
    <property type="entry name" value="Alpha carbonic anhydrase"/>
    <property type="match status" value="1"/>
</dbReference>
<dbReference type="SMART" id="SM01057">
    <property type="entry name" value="Carb_anhydrase"/>
    <property type="match status" value="1"/>
</dbReference>
<dbReference type="InterPro" id="IPR023561">
    <property type="entry name" value="Carbonic_anhydrase_a-class"/>
</dbReference>
<dbReference type="Pfam" id="PF00194">
    <property type="entry name" value="Carb_anhydrase"/>
    <property type="match status" value="1"/>
</dbReference>
<proteinExistence type="inferred from homology"/>
<dbReference type="EMBL" id="JABFTP020000144">
    <property type="protein sequence ID" value="KAL3282027.1"/>
    <property type="molecule type" value="Genomic_DNA"/>
</dbReference>
<dbReference type="CDD" id="cd00326">
    <property type="entry name" value="alpha_CA"/>
    <property type="match status" value="1"/>
</dbReference>
<name>A0ABD2NUD8_9CUCU</name>
<protein>
    <recommendedName>
        <fullName evidence="3">Alpha-carbonic anhydrase domain-containing protein</fullName>
    </recommendedName>
</protein>
<dbReference type="InterPro" id="IPR001148">
    <property type="entry name" value="CA_dom"/>
</dbReference>
<sequence>MPKPPAKPPCACSKKAGSEPLNSPIDLGAEVKPGPAELKEPWEFNGLEKMLCTEIKNDGEQIIIRICPKQSPVICGGGLSHSEYIIDRIDFHWGSAHTVNNERLPLETHIFMYCTEFCGIDEALQKEGAAAFSILHEYSDITSCGICKLIPFVSQINKCVNKPIPYCVISLKDFLPENKDNFIRYTGSTTYPPYKPGLEWTVFQEKLPITRIDLGQFTNICDQDGKLIVSNFREIQPIPPGAEIFSFSDGKDCSCSTPKQ</sequence>
<dbReference type="PANTHER" id="PTHR18952">
    <property type="entry name" value="CARBONIC ANHYDRASE"/>
    <property type="match status" value="1"/>
</dbReference>
<accession>A0ABD2NUD8</accession>
<reference evidence="4 5" key="1">
    <citation type="journal article" date="2021" name="BMC Biol.">
        <title>Horizontally acquired antibacterial genes associated with adaptive radiation of ladybird beetles.</title>
        <authorList>
            <person name="Li H.S."/>
            <person name="Tang X.F."/>
            <person name="Huang Y.H."/>
            <person name="Xu Z.Y."/>
            <person name="Chen M.L."/>
            <person name="Du X.Y."/>
            <person name="Qiu B.Y."/>
            <person name="Chen P.T."/>
            <person name="Zhang W."/>
            <person name="Slipinski A."/>
            <person name="Escalona H.E."/>
            <person name="Waterhouse R.M."/>
            <person name="Zwick A."/>
            <person name="Pang H."/>
        </authorList>
    </citation>
    <scope>NUCLEOTIDE SEQUENCE [LARGE SCALE GENOMIC DNA]</scope>
    <source>
        <strain evidence="4">SYSU2018</strain>
    </source>
</reference>
<dbReference type="AlphaFoldDB" id="A0ABD2NUD8"/>
<comment type="similarity">
    <text evidence="1">Belongs to the alpha-carbonic anhydrase family.</text>
</comment>
<evidence type="ECO:0000313" key="4">
    <source>
        <dbReference type="EMBL" id="KAL3282027.1"/>
    </source>
</evidence>
<evidence type="ECO:0000256" key="2">
    <source>
        <dbReference type="SAM" id="MobiDB-lite"/>
    </source>
</evidence>
<gene>
    <name evidence="4" type="ORF">HHI36_005230</name>
</gene>
<evidence type="ECO:0000256" key="1">
    <source>
        <dbReference type="ARBA" id="ARBA00010718"/>
    </source>
</evidence>